<dbReference type="AlphaFoldDB" id="A0A6H0SD57"/>
<evidence type="ECO:0000313" key="3">
    <source>
        <dbReference type="Proteomes" id="UP000501849"/>
    </source>
</evidence>
<protein>
    <submittedName>
        <fullName evidence="2">Nuclear transport factor 2 family protein</fullName>
    </submittedName>
</protein>
<accession>A0A6H0SD57</accession>
<dbReference type="Gene3D" id="3.10.450.50">
    <property type="match status" value="1"/>
</dbReference>
<dbReference type="Proteomes" id="UP000501849">
    <property type="component" value="Chromosome"/>
</dbReference>
<organism evidence="2 3">
    <name type="scientific">Mycolicibacterium frederiksbergense</name>
    <dbReference type="NCBI Taxonomy" id="117567"/>
    <lineage>
        <taxon>Bacteria</taxon>
        <taxon>Bacillati</taxon>
        <taxon>Actinomycetota</taxon>
        <taxon>Actinomycetes</taxon>
        <taxon>Mycobacteriales</taxon>
        <taxon>Mycobacteriaceae</taxon>
        <taxon>Mycolicibacterium</taxon>
    </lineage>
</organism>
<dbReference type="Pfam" id="PF12680">
    <property type="entry name" value="SnoaL_2"/>
    <property type="match status" value="1"/>
</dbReference>
<gene>
    <name evidence="2" type="ORF">EXE63_21790</name>
</gene>
<dbReference type="SUPFAM" id="SSF54427">
    <property type="entry name" value="NTF2-like"/>
    <property type="match status" value="1"/>
</dbReference>
<name>A0A6H0SD57_9MYCO</name>
<dbReference type="KEGG" id="mfre:EXE63_21790"/>
<dbReference type="InterPro" id="IPR037401">
    <property type="entry name" value="SnoaL-like"/>
</dbReference>
<keyword evidence="3" id="KW-1185">Reference proteome</keyword>
<proteinExistence type="predicted"/>
<evidence type="ECO:0000259" key="1">
    <source>
        <dbReference type="Pfam" id="PF12680"/>
    </source>
</evidence>
<reference evidence="2 3" key="1">
    <citation type="submission" date="2019-04" db="EMBL/GenBank/DDBJ databases">
        <title>Draft, Whole-Genome Sequence of the Anthracene-degrading Mycobacterium frederiksbergense LB501T, Isolated from a Polycyclic Aromatic Hydrocarbon (PAH)-Contaminated Soil.</title>
        <authorList>
            <person name="Augelletti F."/>
        </authorList>
    </citation>
    <scope>NUCLEOTIDE SEQUENCE [LARGE SCALE GENOMIC DNA]</scope>
    <source>
        <strain evidence="2 3">LB 501T</strain>
    </source>
</reference>
<dbReference type="EMBL" id="CP038799">
    <property type="protein sequence ID" value="QIV85453.1"/>
    <property type="molecule type" value="Genomic_DNA"/>
</dbReference>
<dbReference type="InterPro" id="IPR032710">
    <property type="entry name" value="NTF2-like_dom_sf"/>
</dbReference>
<sequence length="109" mass="11830">MASPLCPEVRALIDAVNLGDTDAFLAAFTPHLSVVDDWGRKFHGAQDIRSWSDAEFIGKEVRLKVIHFYSTADAEVTVIAEVGGNGFNGPSTFAFRVSDDKVAEMQITA</sequence>
<feature type="domain" description="SnoaL-like" evidence="1">
    <location>
        <begin position="9"/>
        <end position="105"/>
    </location>
</feature>
<evidence type="ECO:0000313" key="2">
    <source>
        <dbReference type="EMBL" id="QIV85453.1"/>
    </source>
</evidence>